<feature type="transmembrane region" description="Helical" evidence="7">
    <location>
        <begin position="137"/>
        <end position="163"/>
    </location>
</feature>
<evidence type="ECO:0000256" key="6">
    <source>
        <dbReference type="ARBA" id="ARBA00023136"/>
    </source>
</evidence>
<evidence type="ECO:0000313" key="10">
    <source>
        <dbReference type="Proteomes" id="UP000032611"/>
    </source>
</evidence>
<feature type="transmembrane region" description="Helical" evidence="7">
    <location>
        <begin position="195"/>
        <end position="214"/>
    </location>
</feature>
<feature type="transmembrane region" description="Helical" evidence="7">
    <location>
        <begin position="260"/>
        <end position="281"/>
    </location>
</feature>
<dbReference type="RefSeq" id="WP_045680186.1">
    <property type="nucleotide sequence ID" value="NZ_CP010803.1"/>
</dbReference>
<dbReference type="EMBL" id="CP010803">
    <property type="protein sequence ID" value="AJY45508.1"/>
    <property type="molecule type" value="Genomic_DNA"/>
</dbReference>
<dbReference type="InterPro" id="IPR045621">
    <property type="entry name" value="BPD_transp_1_N"/>
</dbReference>
<dbReference type="STRING" id="1486262.TM49_07065"/>
<comment type="similarity">
    <text evidence="7">Belongs to the binding-protein-dependent transport system permease family.</text>
</comment>
<dbReference type="PANTHER" id="PTHR30465:SF43">
    <property type="entry name" value="OLIGOPEPTIDE ABC TRANSPORTER, PERMEASE PROTEIN"/>
    <property type="match status" value="1"/>
</dbReference>
<dbReference type="InterPro" id="IPR000515">
    <property type="entry name" value="MetI-like"/>
</dbReference>
<dbReference type="AlphaFoldDB" id="A0A0D5LQ97"/>
<evidence type="ECO:0000256" key="2">
    <source>
        <dbReference type="ARBA" id="ARBA00022448"/>
    </source>
</evidence>
<dbReference type="OrthoDB" id="9807402at2"/>
<dbReference type="PATRIC" id="fig|1486262.3.peg.1455"/>
<keyword evidence="3" id="KW-1003">Cell membrane</keyword>
<dbReference type="InterPro" id="IPR035906">
    <property type="entry name" value="MetI-like_sf"/>
</dbReference>
<accession>A0A0D5LQ97</accession>
<organism evidence="9 10">
    <name type="scientific">Martelella endophytica</name>
    <dbReference type="NCBI Taxonomy" id="1486262"/>
    <lineage>
        <taxon>Bacteria</taxon>
        <taxon>Pseudomonadati</taxon>
        <taxon>Pseudomonadota</taxon>
        <taxon>Alphaproteobacteria</taxon>
        <taxon>Hyphomicrobiales</taxon>
        <taxon>Aurantimonadaceae</taxon>
        <taxon>Martelella</taxon>
    </lineage>
</organism>
<protein>
    <submittedName>
        <fullName evidence="9">ABC transporter permease</fullName>
    </submittedName>
</protein>
<feature type="domain" description="ABC transmembrane type-1" evidence="8">
    <location>
        <begin position="102"/>
        <end position="312"/>
    </location>
</feature>
<comment type="subcellular location">
    <subcellularLocation>
        <location evidence="1 7">Cell membrane</location>
        <topology evidence="1 7">Multi-pass membrane protein</topology>
    </subcellularLocation>
</comment>
<sequence length="335" mass="37688">MLEFLARRAVLMVFTVLAITVVSFAVITLPPGDYVDKLALDARMTGDVMPAEQQAQLRHRFGLDKSLPEQYYDWVSNIVRYGDFGRSFTYERPVTELIWERLGLTSLLSVLTLMFIWVIAIPIGIYSAVRKYSLGDYLFTFIGFIGLAIPNFLLALVLMYVSFKYMDQSVGGLFSPQYLDAPWSFARIGDLLSHLWIPMVVLGTAGTASVIRTIRANLLDELHRPYVLTARAKGLSEHRLIVKYPVRYSLNPFVSGLNEIFVTIVSGETIVAVVLGLQTTGPLLLDALRNQDMYLAATLIMFLSFLAVVGTLFSDMLLMILDPRIRRQAREGELL</sequence>
<proteinExistence type="inferred from homology"/>
<name>A0A0D5LQ97_MAREN</name>
<feature type="transmembrane region" description="Helical" evidence="7">
    <location>
        <begin position="102"/>
        <end position="125"/>
    </location>
</feature>
<evidence type="ECO:0000256" key="4">
    <source>
        <dbReference type="ARBA" id="ARBA00022692"/>
    </source>
</evidence>
<dbReference type="PANTHER" id="PTHR30465">
    <property type="entry name" value="INNER MEMBRANE ABC TRANSPORTER"/>
    <property type="match status" value="1"/>
</dbReference>
<dbReference type="HOGENOM" id="CLU_036879_1_1_5"/>
<dbReference type="SUPFAM" id="SSF161098">
    <property type="entry name" value="MetI-like"/>
    <property type="match status" value="1"/>
</dbReference>
<keyword evidence="10" id="KW-1185">Reference proteome</keyword>
<dbReference type="GO" id="GO:0005886">
    <property type="term" value="C:plasma membrane"/>
    <property type="evidence" value="ECO:0007669"/>
    <property type="project" value="UniProtKB-SubCell"/>
</dbReference>
<dbReference type="CDD" id="cd06261">
    <property type="entry name" value="TM_PBP2"/>
    <property type="match status" value="1"/>
</dbReference>
<reference evidence="9 10" key="1">
    <citation type="journal article" date="2015" name="Genome Announc.">
        <title>Complete genome sequence of Martelella endophytica YC6887, which has antifungal activity associated with a halophyte.</title>
        <authorList>
            <person name="Khan A."/>
            <person name="Khan H."/>
            <person name="Chung E.J."/>
            <person name="Hossain M.T."/>
            <person name="Chung Y.R."/>
        </authorList>
    </citation>
    <scope>NUCLEOTIDE SEQUENCE [LARGE SCALE GENOMIC DNA]</scope>
    <source>
        <strain evidence="9">YC6887</strain>
    </source>
</reference>
<dbReference type="GO" id="GO:0055085">
    <property type="term" value="P:transmembrane transport"/>
    <property type="evidence" value="ECO:0007669"/>
    <property type="project" value="InterPro"/>
</dbReference>
<evidence type="ECO:0000256" key="3">
    <source>
        <dbReference type="ARBA" id="ARBA00022475"/>
    </source>
</evidence>
<keyword evidence="4 7" id="KW-0812">Transmembrane</keyword>
<dbReference type="Pfam" id="PF00528">
    <property type="entry name" value="BPD_transp_1"/>
    <property type="match status" value="1"/>
</dbReference>
<evidence type="ECO:0000256" key="5">
    <source>
        <dbReference type="ARBA" id="ARBA00022989"/>
    </source>
</evidence>
<keyword evidence="2 7" id="KW-0813">Transport</keyword>
<dbReference type="KEGG" id="mey:TM49_07065"/>
<evidence type="ECO:0000259" key="8">
    <source>
        <dbReference type="PROSITE" id="PS50928"/>
    </source>
</evidence>
<feature type="transmembrane region" description="Helical" evidence="7">
    <location>
        <begin position="293"/>
        <end position="321"/>
    </location>
</feature>
<dbReference type="Proteomes" id="UP000032611">
    <property type="component" value="Chromosome"/>
</dbReference>
<dbReference type="Gene3D" id="1.10.3720.10">
    <property type="entry name" value="MetI-like"/>
    <property type="match status" value="1"/>
</dbReference>
<keyword evidence="5 7" id="KW-1133">Transmembrane helix</keyword>
<gene>
    <name evidence="9" type="ORF">TM49_07065</name>
</gene>
<evidence type="ECO:0000256" key="7">
    <source>
        <dbReference type="RuleBase" id="RU363032"/>
    </source>
</evidence>
<keyword evidence="6 7" id="KW-0472">Membrane</keyword>
<dbReference type="PROSITE" id="PS50928">
    <property type="entry name" value="ABC_TM1"/>
    <property type="match status" value="1"/>
</dbReference>
<evidence type="ECO:0000313" key="9">
    <source>
        <dbReference type="EMBL" id="AJY45508.1"/>
    </source>
</evidence>
<dbReference type="Pfam" id="PF19300">
    <property type="entry name" value="BPD_transp_1_N"/>
    <property type="match status" value="1"/>
</dbReference>
<evidence type="ECO:0000256" key="1">
    <source>
        <dbReference type="ARBA" id="ARBA00004651"/>
    </source>
</evidence>
<feature type="transmembrane region" description="Helical" evidence="7">
    <location>
        <begin position="9"/>
        <end position="29"/>
    </location>
</feature>